<dbReference type="InterPro" id="IPR019692">
    <property type="entry name" value="CFP-6_PH"/>
</dbReference>
<evidence type="ECO:0000313" key="3">
    <source>
        <dbReference type="EMBL" id="MCP2314512.1"/>
    </source>
</evidence>
<comment type="caution">
    <text evidence="3">The sequence shown here is derived from an EMBL/GenBank/DDBJ whole genome shotgun (WGS) entry which is preliminary data.</text>
</comment>
<evidence type="ECO:0000313" key="4">
    <source>
        <dbReference type="Proteomes" id="UP001206483"/>
    </source>
</evidence>
<keyword evidence="1" id="KW-0472">Membrane</keyword>
<accession>A0ABT1JAN0</accession>
<keyword evidence="1" id="KW-0812">Transmembrane</keyword>
<gene>
    <name evidence="3" type="ORF">FHR36_007713</name>
</gene>
<feature type="transmembrane region" description="Helical" evidence="1">
    <location>
        <begin position="15"/>
        <end position="34"/>
    </location>
</feature>
<dbReference type="RefSeq" id="WP_253804875.1">
    <property type="nucleotide sequence ID" value="NZ_BAAAUB010000012.1"/>
</dbReference>
<name>A0ABT1JAN0_9ACTN</name>
<evidence type="ECO:0000259" key="2">
    <source>
        <dbReference type="Pfam" id="PF10756"/>
    </source>
</evidence>
<organism evidence="3 4">
    <name type="scientific">Kitasatospora paracochleata</name>
    <dbReference type="NCBI Taxonomy" id="58354"/>
    <lineage>
        <taxon>Bacteria</taxon>
        <taxon>Bacillati</taxon>
        <taxon>Actinomycetota</taxon>
        <taxon>Actinomycetes</taxon>
        <taxon>Kitasatosporales</taxon>
        <taxon>Streptomycetaceae</taxon>
        <taxon>Kitasatospora</taxon>
    </lineage>
</organism>
<dbReference type="Pfam" id="PF10756">
    <property type="entry name" value="bPH_6"/>
    <property type="match status" value="1"/>
</dbReference>
<keyword evidence="4" id="KW-1185">Reference proteome</keyword>
<proteinExistence type="predicted"/>
<keyword evidence="1" id="KW-1133">Transmembrane helix</keyword>
<evidence type="ECO:0000256" key="1">
    <source>
        <dbReference type="SAM" id="Phobius"/>
    </source>
</evidence>
<sequence>MPVVVSSVRLGEAGILWGLPVFLVFGAVGVYLRFRAATTVGPAGITVIWFGAGRSYPWHRIQWLDIRTSGSTHDARIHLTDGRRRVLPGLHRSVFYSSPNFEDNIRQVDAWWKASTHPSARIRPPLKFRDRHPMGFGWLVTLAVLVAVTLLVVAVLATGSPK</sequence>
<protein>
    <recommendedName>
        <fullName evidence="2">Low molecular weight protein antigen 6 PH domain-containing protein</fullName>
    </recommendedName>
</protein>
<dbReference type="EMBL" id="JAMZDX010000009">
    <property type="protein sequence ID" value="MCP2314512.1"/>
    <property type="molecule type" value="Genomic_DNA"/>
</dbReference>
<feature type="transmembrane region" description="Helical" evidence="1">
    <location>
        <begin position="136"/>
        <end position="157"/>
    </location>
</feature>
<reference evidence="3 4" key="1">
    <citation type="submission" date="2022-06" db="EMBL/GenBank/DDBJ databases">
        <title>Sequencing the genomes of 1000 actinobacteria strains.</title>
        <authorList>
            <person name="Klenk H.-P."/>
        </authorList>
    </citation>
    <scope>NUCLEOTIDE SEQUENCE [LARGE SCALE GENOMIC DNA]</scope>
    <source>
        <strain evidence="3 4">DSM 41656</strain>
    </source>
</reference>
<feature type="domain" description="Low molecular weight protein antigen 6 PH" evidence="2">
    <location>
        <begin position="35"/>
        <end position="90"/>
    </location>
</feature>
<dbReference type="Proteomes" id="UP001206483">
    <property type="component" value="Unassembled WGS sequence"/>
</dbReference>